<accession>A0A3P6ABH9</accession>
<sequence length="101" mass="11598">MSGDPIVLTTSPHSARMGWSCWICIPKGLSRVPLLKGQFSRQRELFNQPLLIDPARFKSWKDEAFETWPRNWANLYTEADPSKNWILNSLIYLSPCSCGNL</sequence>
<evidence type="ECO:0000313" key="2">
    <source>
        <dbReference type="EMBL" id="VDC84814.1"/>
    </source>
</evidence>
<dbReference type="Pfam" id="PF21895">
    <property type="entry name" value="MTHFR_C"/>
    <property type="match status" value="1"/>
</dbReference>
<dbReference type="AlphaFoldDB" id="A0A3P6ABH9"/>
<feature type="domain" description="MTHFR SAM-binding regulatory" evidence="1">
    <location>
        <begin position="43"/>
        <end position="86"/>
    </location>
</feature>
<proteinExistence type="predicted"/>
<dbReference type="InterPro" id="IPR053806">
    <property type="entry name" value="MTHFR_C"/>
</dbReference>
<name>A0A3P6ABH9_BRAOL</name>
<protein>
    <recommendedName>
        <fullName evidence="1">MTHFR SAM-binding regulatory domain-containing protein</fullName>
    </recommendedName>
</protein>
<evidence type="ECO:0000259" key="1">
    <source>
        <dbReference type="Pfam" id="PF21895"/>
    </source>
</evidence>
<reference evidence="2" key="1">
    <citation type="submission" date="2018-11" db="EMBL/GenBank/DDBJ databases">
        <authorList>
            <consortium name="Genoscope - CEA"/>
            <person name="William W."/>
        </authorList>
    </citation>
    <scope>NUCLEOTIDE SEQUENCE</scope>
</reference>
<dbReference type="EMBL" id="LR031872">
    <property type="protein sequence ID" value="VDC84814.1"/>
    <property type="molecule type" value="Genomic_DNA"/>
</dbReference>
<organism evidence="2">
    <name type="scientific">Brassica oleracea</name>
    <name type="common">Wild cabbage</name>
    <dbReference type="NCBI Taxonomy" id="3712"/>
    <lineage>
        <taxon>Eukaryota</taxon>
        <taxon>Viridiplantae</taxon>
        <taxon>Streptophyta</taxon>
        <taxon>Embryophyta</taxon>
        <taxon>Tracheophyta</taxon>
        <taxon>Spermatophyta</taxon>
        <taxon>Magnoliopsida</taxon>
        <taxon>eudicotyledons</taxon>
        <taxon>Gunneridae</taxon>
        <taxon>Pentapetalae</taxon>
        <taxon>rosids</taxon>
        <taxon>malvids</taxon>
        <taxon>Brassicales</taxon>
        <taxon>Brassicaceae</taxon>
        <taxon>Brassiceae</taxon>
        <taxon>Brassica</taxon>
    </lineage>
</organism>
<gene>
    <name evidence="2" type="ORF">BOLC3T12564H</name>
</gene>